<gene>
    <name evidence="14" type="ORF">CRD36_12920</name>
</gene>
<evidence type="ECO:0000259" key="12">
    <source>
        <dbReference type="PROSITE" id="PS50109"/>
    </source>
</evidence>
<dbReference type="SMART" id="SM00387">
    <property type="entry name" value="HATPase_c"/>
    <property type="match status" value="1"/>
</dbReference>
<dbReference type="Pfam" id="PF02518">
    <property type="entry name" value="HATPase_c"/>
    <property type="match status" value="1"/>
</dbReference>
<evidence type="ECO:0000256" key="2">
    <source>
        <dbReference type="ARBA" id="ARBA00004370"/>
    </source>
</evidence>
<dbReference type="InterPro" id="IPR036097">
    <property type="entry name" value="HisK_dim/P_sf"/>
</dbReference>
<keyword evidence="6 11" id="KW-0812">Transmembrane</keyword>
<dbReference type="InterPro" id="IPR005467">
    <property type="entry name" value="His_kinase_dom"/>
</dbReference>
<reference evidence="14 15" key="1">
    <citation type="submission" date="2017-10" db="EMBL/GenBank/DDBJ databases">
        <title>Frigbacter circumglobatus gen. nov. sp. nov., isolated from sediment cultured in situ.</title>
        <authorList>
            <person name="Zhao Z."/>
        </authorList>
    </citation>
    <scope>NUCLEOTIDE SEQUENCE [LARGE SCALE GENOMIC DNA]</scope>
    <source>
        <strain evidence="14 15">ZYL</strain>
    </source>
</reference>
<comment type="subcellular location">
    <subcellularLocation>
        <location evidence="2">Membrane</location>
    </subcellularLocation>
</comment>
<dbReference type="InterPro" id="IPR050428">
    <property type="entry name" value="TCS_sensor_his_kinase"/>
</dbReference>
<dbReference type="PRINTS" id="PR00344">
    <property type="entry name" value="BCTRLSENSOR"/>
</dbReference>
<dbReference type="CDD" id="cd00082">
    <property type="entry name" value="HisKA"/>
    <property type="match status" value="1"/>
</dbReference>
<dbReference type="GO" id="GO:0005886">
    <property type="term" value="C:plasma membrane"/>
    <property type="evidence" value="ECO:0007669"/>
    <property type="project" value="TreeGrafter"/>
</dbReference>
<feature type="transmembrane region" description="Helical" evidence="11">
    <location>
        <begin position="255"/>
        <end position="275"/>
    </location>
</feature>
<dbReference type="FunFam" id="3.30.565.10:FF:000006">
    <property type="entry name" value="Sensor histidine kinase WalK"/>
    <property type="match status" value="1"/>
</dbReference>
<evidence type="ECO:0000256" key="3">
    <source>
        <dbReference type="ARBA" id="ARBA00012438"/>
    </source>
</evidence>
<evidence type="ECO:0000313" key="15">
    <source>
        <dbReference type="Proteomes" id="UP000229730"/>
    </source>
</evidence>
<dbReference type="InterPro" id="IPR003661">
    <property type="entry name" value="HisK_dim/P_dom"/>
</dbReference>
<name>A0A2G4YP59_9PROT</name>
<proteinExistence type="predicted"/>
<dbReference type="OrthoDB" id="9815202at2"/>
<comment type="catalytic activity">
    <reaction evidence="1">
        <text>ATP + protein L-histidine = ADP + protein N-phospho-L-histidine.</text>
        <dbReference type="EC" id="2.7.13.3"/>
    </reaction>
</comment>
<dbReference type="SUPFAM" id="SSF47384">
    <property type="entry name" value="Homodimeric domain of signal transducing histidine kinase"/>
    <property type="match status" value="1"/>
</dbReference>
<dbReference type="Gene3D" id="6.10.340.10">
    <property type="match status" value="1"/>
</dbReference>
<dbReference type="InterPro" id="IPR004358">
    <property type="entry name" value="Sig_transdc_His_kin-like_C"/>
</dbReference>
<keyword evidence="7" id="KW-0418">Kinase</keyword>
<dbReference type="SMART" id="SM00388">
    <property type="entry name" value="HisKA"/>
    <property type="match status" value="1"/>
</dbReference>
<feature type="domain" description="Histidine kinase" evidence="12">
    <location>
        <begin position="337"/>
        <end position="542"/>
    </location>
</feature>
<dbReference type="EC" id="2.7.13.3" evidence="3"/>
<dbReference type="InterPro" id="IPR003594">
    <property type="entry name" value="HATPase_dom"/>
</dbReference>
<evidence type="ECO:0000256" key="4">
    <source>
        <dbReference type="ARBA" id="ARBA00022553"/>
    </source>
</evidence>
<dbReference type="InterPro" id="IPR003660">
    <property type="entry name" value="HAMP_dom"/>
</dbReference>
<comment type="caution">
    <text evidence="14">The sequence shown here is derived from an EMBL/GenBank/DDBJ whole genome shotgun (WGS) entry which is preliminary data.</text>
</comment>
<dbReference type="SUPFAM" id="SSF55874">
    <property type="entry name" value="ATPase domain of HSP90 chaperone/DNA topoisomerase II/histidine kinase"/>
    <property type="match status" value="1"/>
</dbReference>
<dbReference type="FunCoup" id="A0A2G4YP59">
    <property type="interactions" value="148"/>
</dbReference>
<keyword evidence="4" id="KW-0597">Phosphoprotein</keyword>
<feature type="domain" description="HAMP" evidence="13">
    <location>
        <begin position="275"/>
        <end position="329"/>
    </location>
</feature>
<accession>A0A2G4YP59</accession>
<feature type="transmembrane region" description="Helical" evidence="11">
    <location>
        <begin position="12"/>
        <end position="33"/>
    </location>
</feature>
<dbReference type="Gene3D" id="3.30.565.10">
    <property type="entry name" value="Histidine kinase-like ATPase, C-terminal domain"/>
    <property type="match status" value="1"/>
</dbReference>
<evidence type="ECO:0000256" key="7">
    <source>
        <dbReference type="ARBA" id="ARBA00022777"/>
    </source>
</evidence>
<organism evidence="14 15">
    <name type="scientific">Paremcibacter congregatus</name>
    <dbReference type="NCBI Taxonomy" id="2043170"/>
    <lineage>
        <taxon>Bacteria</taxon>
        <taxon>Pseudomonadati</taxon>
        <taxon>Pseudomonadota</taxon>
        <taxon>Alphaproteobacteria</taxon>
        <taxon>Emcibacterales</taxon>
        <taxon>Emcibacteraceae</taxon>
        <taxon>Paremcibacter</taxon>
    </lineage>
</organism>
<keyword evidence="10 11" id="KW-0472">Membrane</keyword>
<dbReference type="PANTHER" id="PTHR45436:SF8">
    <property type="entry name" value="HISTIDINE KINASE"/>
    <property type="match status" value="1"/>
</dbReference>
<dbReference type="PROSITE" id="PS50885">
    <property type="entry name" value="HAMP"/>
    <property type="match status" value="1"/>
</dbReference>
<dbReference type="PANTHER" id="PTHR45436">
    <property type="entry name" value="SENSOR HISTIDINE KINASE YKOH"/>
    <property type="match status" value="1"/>
</dbReference>
<sequence length="547" mass="62103">MKQGYFLLTSYIGRLVLLYGLAVILALGALLYFRDNIAHLQINSFAKPLVNREIGAFKSLFKEDGLSALIDRLEEHQNSQDQGFRYALIDRGKLISGNMNLFAPERVVISPGPLSPVPPMPTEAVPPPEDLDPDYSVIQKVRPFREDLREREVHILREKSLEKSLKKWPETREKKNRHIEYPLLTLPDIESERQWEWHTEGEDDPEMMFDFIQHDNLLQENFQLIESLSLDPGLILIAAFDTRAMENPGIFLNRLLIGLCLLIVAGFITTMIIGWKIHHRLTGINQTAADILLHNDLSRRIPEGRGRSEFDQLSHNLNQMLGGIEQKLDDMRHLSNNIAHDLRTPLTLLRHRLEKLGPTPGDKEQALQQMDRILDSFNAILRISNLESGAVPLDRENIELHGMLQDICDLYLPLAQKKHQTLQHHQDNYLIYGDRNLLFQVFANLIDNAVKYTPDGGKIILSAERKNHCLEIYIEDSGPGIPEAAQQKMLTRFARLDSSRTTEGNGLGLSLVKAIIDAHQGEINLSNRESGLRVTLRFPVRGGGGLA</sequence>
<dbReference type="CDD" id="cd00075">
    <property type="entry name" value="HATPase"/>
    <property type="match status" value="1"/>
</dbReference>
<keyword evidence="15" id="KW-1185">Reference proteome</keyword>
<dbReference type="PROSITE" id="PS50109">
    <property type="entry name" value="HIS_KIN"/>
    <property type="match status" value="1"/>
</dbReference>
<dbReference type="GO" id="GO:0000155">
    <property type="term" value="F:phosphorelay sensor kinase activity"/>
    <property type="evidence" value="ECO:0007669"/>
    <property type="project" value="InterPro"/>
</dbReference>
<protein>
    <recommendedName>
        <fullName evidence="3">histidine kinase</fullName>
        <ecNumber evidence="3">2.7.13.3</ecNumber>
    </recommendedName>
</protein>
<evidence type="ECO:0000256" key="6">
    <source>
        <dbReference type="ARBA" id="ARBA00022692"/>
    </source>
</evidence>
<dbReference type="RefSeq" id="WP_099473927.1">
    <property type="nucleotide sequence ID" value="NZ_CP041025.1"/>
</dbReference>
<evidence type="ECO:0000256" key="8">
    <source>
        <dbReference type="ARBA" id="ARBA00022989"/>
    </source>
</evidence>
<dbReference type="AlphaFoldDB" id="A0A2G4YP59"/>
<keyword evidence="5" id="KW-0808">Transferase</keyword>
<evidence type="ECO:0000259" key="13">
    <source>
        <dbReference type="PROSITE" id="PS50885"/>
    </source>
</evidence>
<evidence type="ECO:0000256" key="5">
    <source>
        <dbReference type="ARBA" id="ARBA00022679"/>
    </source>
</evidence>
<keyword evidence="9" id="KW-0902">Two-component regulatory system</keyword>
<evidence type="ECO:0000313" key="14">
    <source>
        <dbReference type="EMBL" id="PHZ84098.1"/>
    </source>
</evidence>
<evidence type="ECO:0000256" key="1">
    <source>
        <dbReference type="ARBA" id="ARBA00000085"/>
    </source>
</evidence>
<dbReference type="EMBL" id="PDEM01000025">
    <property type="protein sequence ID" value="PHZ84098.1"/>
    <property type="molecule type" value="Genomic_DNA"/>
</dbReference>
<dbReference type="InParanoid" id="A0A2G4YP59"/>
<dbReference type="SMART" id="SM00304">
    <property type="entry name" value="HAMP"/>
    <property type="match status" value="1"/>
</dbReference>
<evidence type="ECO:0000256" key="9">
    <source>
        <dbReference type="ARBA" id="ARBA00023012"/>
    </source>
</evidence>
<evidence type="ECO:0000256" key="10">
    <source>
        <dbReference type="ARBA" id="ARBA00023136"/>
    </source>
</evidence>
<dbReference type="Gene3D" id="1.10.287.130">
    <property type="match status" value="1"/>
</dbReference>
<dbReference type="Pfam" id="PF00672">
    <property type="entry name" value="HAMP"/>
    <property type="match status" value="1"/>
</dbReference>
<evidence type="ECO:0000256" key="11">
    <source>
        <dbReference type="SAM" id="Phobius"/>
    </source>
</evidence>
<dbReference type="InterPro" id="IPR036890">
    <property type="entry name" value="HATPase_C_sf"/>
</dbReference>
<dbReference type="Proteomes" id="UP000229730">
    <property type="component" value="Unassembled WGS sequence"/>
</dbReference>
<keyword evidence="8 11" id="KW-1133">Transmembrane helix</keyword>